<feature type="compositionally biased region" description="Basic and acidic residues" evidence="1">
    <location>
        <begin position="162"/>
        <end position="182"/>
    </location>
</feature>
<dbReference type="AlphaFoldDB" id="A0A0K9PW41"/>
<proteinExistence type="predicted"/>
<dbReference type="GO" id="GO:0003700">
    <property type="term" value="F:DNA-binding transcription factor activity"/>
    <property type="evidence" value="ECO:0007669"/>
    <property type="project" value="InterPro"/>
</dbReference>
<dbReference type="GO" id="GO:0005634">
    <property type="term" value="C:nucleus"/>
    <property type="evidence" value="ECO:0007669"/>
    <property type="project" value="UniProtKB-ARBA"/>
</dbReference>
<name>A0A0K9PW41_ZOSMR</name>
<dbReference type="PANTHER" id="PTHR46835:SF3">
    <property type="entry name" value="BASIC-LEUCINE ZIPPER (BZIP) TRANSCRIPTION FACTOR FAMILY PROTEIN"/>
    <property type="match status" value="1"/>
</dbReference>
<dbReference type="CDD" id="cd14703">
    <property type="entry name" value="bZIP_plant_RF2"/>
    <property type="match status" value="1"/>
</dbReference>
<keyword evidence="3" id="KW-1185">Reference proteome</keyword>
<feature type="compositionally biased region" description="Polar residues" evidence="1">
    <location>
        <begin position="152"/>
        <end position="161"/>
    </location>
</feature>
<dbReference type="OMA" id="NNAQAKH"/>
<accession>A0A0K9PW41</accession>
<feature type="region of interest" description="Disordered" evidence="1">
    <location>
        <begin position="74"/>
        <end position="95"/>
    </location>
</feature>
<dbReference type="PANTHER" id="PTHR46835">
    <property type="entry name" value="BASIC-LEUCINE ZIPPER (BZIP) TRANSCRIPTION FACTOR FAMILY PROTEIN-RELATED"/>
    <property type="match status" value="1"/>
</dbReference>
<sequence length="313" mass="36344">MSRGRNGKDPFFVLPPKSQPIVIGGRPVHDQRIGNYPVIDQHHRLHHRASSESVLIDEQPFWLDDLLNDPDTPPAKKGTLYHNRSSSESYTYGNDDIRRDNINIVSQQRNVIPRPHPFTGRGATYHHQMSGGGRPMVPNMLRHGSSSSSSSGDINKTQNQEVRNDHWIEDSMKNQSDSDPKRAKQQFAQRSRVRKMQYIAELERRIHALQSQGCEVSAEIQFTDQQNFILNLENDSLRQRLDGLVQEHLIKQYHQEMLEREIDRIRSFIMQQQQHQIQQGFKQGRNSMSREIDTKFTNLSLKHKDSNKAPLRM</sequence>
<organism evidence="2 3">
    <name type="scientific">Zostera marina</name>
    <name type="common">Eelgrass</name>
    <dbReference type="NCBI Taxonomy" id="29655"/>
    <lineage>
        <taxon>Eukaryota</taxon>
        <taxon>Viridiplantae</taxon>
        <taxon>Streptophyta</taxon>
        <taxon>Embryophyta</taxon>
        <taxon>Tracheophyta</taxon>
        <taxon>Spermatophyta</taxon>
        <taxon>Magnoliopsida</taxon>
        <taxon>Liliopsida</taxon>
        <taxon>Zosteraceae</taxon>
        <taxon>Zostera</taxon>
    </lineage>
</organism>
<evidence type="ECO:0000313" key="2">
    <source>
        <dbReference type="EMBL" id="KMZ73248.1"/>
    </source>
</evidence>
<dbReference type="OrthoDB" id="1878267at2759"/>
<dbReference type="InterPro" id="IPR044759">
    <property type="entry name" value="bZIP_RF2"/>
</dbReference>
<feature type="region of interest" description="Disordered" evidence="1">
    <location>
        <begin position="125"/>
        <end position="190"/>
    </location>
</feature>
<dbReference type="Proteomes" id="UP000036987">
    <property type="component" value="Unassembled WGS sequence"/>
</dbReference>
<reference evidence="3" key="1">
    <citation type="journal article" date="2016" name="Nature">
        <title>The genome of the seagrass Zostera marina reveals angiosperm adaptation to the sea.</title>
        <authorList>
            <person name="Olsen J.L."/>
            <person name="Rouze P."/>
            <person name="Verhelst B."/>
            <person name="Lin Y.-C."/>
            <person name="Bayer T."/>
            <person name="Collen J."/>
            <person name="Dattolo E."/>
            <person name="De Paoli E."/>
            <person name="Dittami S."/>
            <person name="Maumus F."/>
            <person name="Michel G."/>
            <person name="Kersting A."/>
            <person name="Lauritano C."/>
            <person name="Lohaus R."/>
            <person name="Toepel M."/>
            <person name="Tonon T."/>
            <person name="Vanneste K."/>
            <person name="Amirebrahimi M."/>
            <person name="Brakel J."/>
            <person name="Bostroem C."/>
            <person name="Chovatia M."/>
            <person name="Grimwood J."/>
            <person name="Jenkins J.W."/>
            <person name="Jueterbock A."/>
            <person name="Mraz A."/>
            <person name="Stam W.T."/>
            <person name="Tice H."/>
            <person name="Bornberg-Bauer E."/>
            <person name="Green P.J."/>
            <person name="Pearson G.A."/>
            <person name="Procaccini G."/>
            <person name="Duarte C.M."/>
            <person name="Schmutz J."/>
            <person name="Reusch T.B.H."/>
            <person name="Van de Peer Y."/>
        </authorList>
    </citation>
    <scope>NUCLEOTIDE SEQUENCE [LARGE SCALE GENOMIC DNA]</scope>
    <source>
        <strain evidence="3">cv. Finnish</strain>
    </source>
</reference>
<evidence type="ECO:0000313" key="3">
    <source>
        <dbReference type="Proteomes" id="UP000036987"/>
    </source>
</evidence>
<dbReference type="EMBL" id="LFYR01000585">
    <property type="protein sequence ID" value="KMZ73248.1"/>
    <property type="molecule type" value="Genomic_DNA"/>
</dbReference>
<feature type="compositionally biased region" description="Polar residues" evidence="1">
    <location>
        <begin position="82"/>
        <end position="92"/>
    </location>
</feature>
<dbReference type="InterPro" id="IPR044797">
    <property type="entry name" value="At4g06598-like"/>
</dbReference>
<protein>
    <recommendedName>
        <fullName evidence="4">BZIP domain-containing protein</fullName>
    </recommendedName>
</protein>
<evidence type="ECO:0008006" key="4">
    <source>
        <dbReference type="Google" id="ProtNLM"/>
    </source>
</evidence>
<evidence type="ECO:0000256" key="1">
    <source>
        <dbReference type="SAM" id="MobiDB-lite"/>
    </source>
</evidence>
<gene>
    <name evidence="2" type="ORF">ZOSMA_14G00090</name>
</gene>
<comment type="caution">
    <text evidence="2">The sequence shown here is derived from an EMBL/GenBank/DDBJ whole genome shotgun (WGS) entry which is preliminary data.</text>
</comment>